<evidence type="ECO:0000256" key="2">
    <source>
        <dbReference type="ARBA" id="ARBA00010441"/>
    </source>
</evidence>
<dbReference type="PROSITE" id="PS00379">
    <property type="entry name" value="CDP_ALCOHOL_P_TRANSF"/>
    <property type="match status" value="1"/>
</dbReference>
<dbReference type="PANTHER" id="PTHR14269">
    <property type="entry name" value="CDP-DIACYLGLYCEROL--GLYCEROL-3-PHOSPHATE 3-PHOSPHATIDYLTRANSFERASE-RELATED"/>
    <property type="match status" value="1"/>
</dbReference>
<accession>A0ABM8BCJ6</accession>
<dbReference type="InterPro" id="IPR048254">
    <property type="entry name" value="CDP_ALCOHOL_P_TRANSF_CS"/>
</dbReference>
<dbReference type="PANTHER" id="PTHR14269:SF62">
    <property type="entry name" value="CDP-DIACYLGLYCEROL--GLYCEROL-3-PHOSPHATE 3-PHOSPHATIDYLTRANSFERASE 1, CHLOROPLASTIC"/>
    <property type="match status" value="1"/>
</dbReference>
<keyword evidence="10" id="KW-1208">Phospholipid metabolism</keyword>
<keyword evidence="7" id="KW-0443">Lipid metabolism</keyword>
<dbReference type="Proteomes" id="UP001321748">
    <property type="component" value="Chromosome"/>
</dbReference>
<evidence type="ECO:0000256" key="8">
    <source>
        <dbReference type="ARBA" id="ARBA00023136"/>
    </source>
</evidence>
<keyword evidence="9" id="KW-0594">Phospholipid biosynthesis</keyword>
<protein>
    <submittedName>
        <fullName evidence="13">CDP-diacylglycerol--glycerol-3-phosphate 3-phosphatidyltransferase</fullName>
    </submittedName>
</protein>
<feature type="transmembrane region" description="Helical" evidence="12">
    <location>
        <begin position="168"/>
        <end position="191"/>
    </location>
</feature>
<evidence type="ECO:0000313" key="13">
    <source>
        <dbReference type="EMBL" id="BDR54635.1"/>
    </source>
</evidence>
<keyword evidence="5 12" id="KW-0812">Transmembrane</keyword>
<dbReference type="InterPro" id="IPR050324">
    <property type="entry name" value="CDP-alcohol_PTase-I"/>
</dbReference>
<dbReference type="Pfam" id="PF01066">
    <property type="entry name" value="CDP-OH_P_transf"/>
    <property type="match status" value="1"/>
</dbReference>
<dbReference type="InterPro" id="IPR043130">
    <property type="entry name" value="CDP-OH_PTrfase_TM_dom"/>
</dbReference>
<evidence type="ECO:0000256" key="12">
    <source>
        <dbReference type="SAM" id="Phobius"/>
    </source>
</evidence>
<evidence type="ECO:0000256" key="5">
    <source>
        <dbReference type="ARBA" id="ARBA00022692"/>
    </source>
</evidence>
<dbReference type="Gene3D" id="1.20.120.1760">
    <property type="match status" value="1"/>
</dbReference>
<proteinExistence type="inferred from homology"/>
<dbReference type="EMBL" id="AP026800">
    <property type="protein sequence ID" value="BDR54635.1"/>
    <property type="molecule type" value="Genomic_DNA"/>
</dbReference>
<name>A0ABM8BCJ6_9BIFI</name>
<feature type="transmembrane region" description="Helical" evidence="12">
    <location>
        <begin position="78"/>
        <end position="99"/>
    </location>
</feature>
<organism evidence="13 14">
    <name type="scientific">Bombiscardovia apis</name>
    <dbReference type="NCBI Taxonomy" id="2932182"/>
    <lineage>
        <taxon>Bacteria</taxon>
        <taxon>Bacillati</taxon>
        <taxon>Actinomycetota</taxon>
        <taxon>Actinomycetes</taxon>
        <taxon>Bifidobacteriales</taxon>
        <taxon>Bifidobacteriaceae</taxon>
        <taxon>Bombiscardovia</taxon>
    </lineage>
</organism>
<sequence>MTSVKLHKQPSALNLAGEDDVKPTTCETVMTHPIIERFSRSKYSPDPRDVIWTVPNVISLLRILSIPVIAYLVARRHLIIALVVLLISAISDGVDGIIARRFNQVSKLGQILDPIADRLLILSSVLALSIANILPWWLLVLVGLRDVLMGILVLCLAQHDYGPLPVHFAGKTGTAVLMLAIPALILADAWHSPFFQVLHLIALGAVIWGVGLYWLAGCFYAQQGIALMRQDARQ</sequence>
<reference evidence="13 14" key="1">
    <citation type="journal article" date="2023" name="Microbiol. Spectr.">
        <title>Symbiosis of Carpenter Bees with Uncharacterized Lactic Acid Bacteria Showing NAD Auxotrophy.</title>
        <authorList>
            <person name="Kawasaki S."/>
            <person name="Ozawa K."/>
            <person name="Mori T."/>
            <person name="Yamamoto A."/>
            <person name="Ito M."/>
            <person name="Ohkuma M."/>
            <person name="Sakamoto M."/>
            <person name="Matsutani M."/>
        </authorList>
    </citation>
    <scope>NUCLEOTIDE SEQUENCE [LARGE SCALE GENOMIC DNA]</scope>
    <source>
        <strain evidence="13 14">KimH</strain>
    </source>
</reference>
<keyword evidence="14" id="KW-1185">Reference proteome</keyword>
<dbReference type="InterPro" id="IPR000462">
    <property type="entry name" value="CDP-OH_P_trans"/>
</dbReference>
<keyword evidence="6 12" id="KW-1133">Transmembrane helix</keyword>
<keyword evidence="8 12" id="KW-0472">Membrane</keyword>
<evidence type="ECO:0000313" key="14">
    <source>
        <dbReference type="Proteomes" id="UP001321748"/>
    </source>
</evidence>
<evidence type="ECO:0000256" key="7">
    <source>
        <dbReference type="ARBA" id="ARBA00023098"/>
    </source>
</evidence>
<keyword evidence="3" id="KW-0444">Lipid biosynthesis</keyword>
<evidence type="ECO:0000256" key="3">
    <source>
        <dbReference type="ARBA" id="ARBA00022516"/>
    </source>
</evidence>
<evidence type="ECO:0000256" key="9">
    <source>
        <dbReference type="ARBA" id="ARBA00023209"/>
    </source>
</evidence>
<comment type="similarity">
    <text evidence="2 11">Belongs to the CDP-alcohol phosphatidyltransferase class-I family.</text>
</comment>
<feature type="transmembrane region" description="Helical" evidence="12">
    <location>
        <begin position="50"/>
        <end position="72"/>
    </location>
</feature>
<evidence type="ECO:0000256" key="6">
    <source>
        <dbReference type="ARBA" id="ARBA00022989"/>
    </source>
</evidence>
<gene>
    <name evidence="13" type="primary">pgsA</name>
    <name evidence="13" type="ORF">KIMH_07460</name>
</gene>
<evidence type="ECO:0000256" key="11">
    <source>
        <dbReference type="RuleBase" id="RU003750"/>
    </source>
</evidence>
<evidence type="ECO:0000256" key="4">
    <source>
        <dbReference type="ARBA" id="ARBA00022679"/>
    </source>
</evidence>
<feature type="transmembrane region" description="Helical" evidence="12">
    <location>
        <begin position="197"/>
        <end position="221"/>
    </location>
</feature>
<evidence type="ECO:0000256" key="10">
    <source>
        <dbReference type="ARBA" id="ARBA00023264"/>
    </source>
</evidence>
<keyword evidence="4 11" id="KW-0808">Transferase</keyword>
<evidence type="ECO:0000256" key="1">
    <source>
        <dbReference type="ARBA" id="ARBA00004141"/>
    </source>
</evidence>
<comment type="subcellular location">
    <subcellularLocation>
        <location evidence="1">Membrane</location>
        <topology evidence="1">Multi-pass membrane protein</topology>
    </subcellularLocation>
</comment>